<dbReference type="OrthoDB" id="434771at2759"/>
<dbReference type="Pfam" id="PF00441">
    <property type="entry name" value="Acyl-CoA_dh_1"/>
    <property type="match status" value="1"/>
</dbReference>
<keyword evidence="5" id="KW-1185">Reference proteome</keyword>
<accession>A0A9N9HNX1</accession>
<dbReference type="SUPFAM" id="SSF47203">
    <property type="entry name" value="Acyl-CoA dehydrogenase C-terminal domain-like"/>
    <property type="match status" value="1"/>
</dbReference>
<dbReference type="GO" id="GO:0003995">
    <property type="term" value="F:acyl-CoA dehydrogenase activity"/>
    <property type="evidence" value="ECO:0007669"/>
    <property type="project" value="TreeGrafter"/>
</dbReference>
<evidence type="ECO:0000313" key="4">
    <source>
        <dbReference type="EMBL" id="CAG8698579.1"/>
    </source>
</evidence>
<dbReference type="GO" id="GO:0005737">
    <property type="term" value="C:cytoplasm"/>
    <property type="evidence" value="ECO:0007669"/>
    <property type="project" value="TreeGrafter"/>
</dbReference>
<protein>
    <submittedName>
        <fullName evidence="4">8433_t:CDS:1</fullName>
    </submittedName>
</protein>
<comment type="caution">
    <text evidence="4">The sequence shown here is derived from an EMBL/GenBank/DDBJ whole genome shotgun (WGS) entry which is preliminary data.</text>
</comment>
<dbReference type="InterPro" id="IPR009075">
    <property type="entry name" value="AcylCo_DH/oxidase_C"/>
</dbReference>
<dbReference type="PANTHER" id="PTHR48083">
    <property type="entry name" value="MEDIUM-CHAIN SPECIFIC ACYL-COA DEHYDROGENASE, MITOCHONDRIAL-RELATED"/>
    <property type="match status" value="1"/>
</dbReference>
<name>A0A9N9HNX1_9GLOM</name>
<dbReference type="InterPro" id="IPR036250">
    <property type="entry name" value="AcylCo_DH-like_C"/>
</dbReference>
<evidence type="ECO:0000313" key="5">
    <source>
        <dbReference type="Proteomes" id="UP000789831"/>
    </source>
</evidence>
<dbReference type="PANTHER" id="PTHR48083:SF13">
    <property type="entry name" value="ACYL-COA DEHYDROGENASE FAMILY MEMBER 11"/>
    <property type="match status" value="1"/>
</dbReference>
<evidence type="ECO:0000256" key="1">
    <source>
        <dbReference type="ARBA" id="ARBA00022630"/>
    </source>
</evidence>
<reference evidence="4" key="1">
    <citation type="submission" date="2021-06" db="EMBL/GenBank/DDBJ databases">
        <authorList>
            <person name="Kallberg Y."/>
            <person name="Tangrot J."/>
            <person name="Rosling A."/>
        </authorList>
    </citation>
    <scope>NUCLEOTIDE SEQUENCE</scope>
    <source>
        <strain evidence="4">MT106</strain>
    </source>
</reference>
<dbReference type="InterPro" id="IPR050741">
    <property type="entry name" value="Acyl-CoA_dehydrogenase"/>
</dbReference>
<evidence type="ECO:0000259" key="3">
    <source>
        <dbReference type="Pfam" id="PF00441"/>
    </source>
</evidence>
<feature type="non-terminal residue" evidence="4">
    <location>
        <position position="1"/>
    </location>
</feature>
<dbReference type="AlphaFoldDB" id="A0A9N9HNX1"/>
<feature type="domain" description="Acyl-CoA dehydrogenase/oxidase C-terminal" evidence="3">
    <location>
        <begin position="6"/>
        <end position="68"/>
    </location>
</feature>
<dbReference type="GO" id="GO:0033539">
    <property type="term" value="P:fatty acid beta-oxidation using acyl-CoA dehydrogenase"/>
    <property type="evidence" value="ECO:0007669"/>
    <property type="project" value="TreeGrafter"/>
</dbReference>
<sequence>AKCAMNEIKMAKAIIPTVLLNMLNKSMQVHGAAGVSGDTYSISIYIVLGRTLRLADRPDEIHIQQIRKLL</sequence>
<organism evidence="4 5">
    <name type="scientific">Ambispora gerdemannii</name>
    <dbReference type="NCBI Taxonomy" id="144530"/>
    <lineage>
        <taxon>Eukaryota</taxon>
        <taxon>Fungi</taxon>
        <taxon>Fungi incertae sedis</taxon>
        <taxon>Mucoromycota</taxon>
        <taxon>Glomeromycotina</taxon>
        <taxon>Glomeromycetes</taxon>
        <taxon>Archaeosporales</taxon>
        <taxon>Ambisporaceae</taxon>
        <taxon>Ambispora</taxon>
    </lineage>
</organism>
<gene>
    <name evidence="4" type="ORF">AGERDE_LOCUS13391</name>
</gene>
<dbReference type="Proteomes" id="UP000789831">
    <property type="component" value="Unassembled WGS sequence"/>
</dbReference>
<keyword evidence="1" id="KW-0285">Flavoprotein</keyword>
<proteinExistence type="predicted"/>
<dbReference type="EMBL" id="CAJVPL010017357">
    <property type="protein sequence ID" value="CAG8698579.1"/>
    <property type="molecule type" value="Genomic_DNA"/>
</dbReference>
<evidence type="ECO:0000256" key="2">
    <source>
        <dbReference type="ARBA" id="ARBA00023002"/>
    </source>
</evidence>
<keyword evidence="2" id="KW-0560">Oxidoreductase</keyword>